<reference evidence="2 3" key="1">
    <citation type="submission" date="2016-10" db="EMBL/GenBank/DDBJ databases">
        <authorList>
            <person name="de Groot N.N."/>
        </authorList>
    </citation>
    <scope>NUCLEOTIDE SEQUENCE [LARGE SCALE GENOMIC DNA]</scope>
    <source>
        <strain evidence="2 3">DSM 29439</strain>
    </source>
</reference>
<name>A0A1I0MJN3_9RHOB</name>
<evidence type="ECO:0000259" key="1">
    <source>
        <dbReference type="Pfam" id="PF03358"/>
    </source>
</evidence>
<evidence type="ECO:0000313" key="2">
    <source>
        <dbReference type="EMBL" id="SEV88208.1"/>
    </source>
</evidence>
<dbReference type="GO" id="GO:0010181">
    <property type="term" value="F:FMN binding"/>
    <property type="evidence" value="ECO:0007669"/>
    <property type="project" value="TreeGrafter"/>
</dbReference>
<dbReference type="PANTHER" id="PTHR30543:SF21">
    <property type="entry name" value="NAD(P)H-DEPENDENT FMN REDUCTASE LOT6"/>
    <property type="match status" value="1"/>
</dbReference>
<keyword evidence="3" id="KW-1185">Reference proteome</keyword>
<gene>
    <name evidence="2" type="ORF">SAMN05444851_0069</name>
</gene>
<accession>A0A1I0MJN3</accession>
<dbReference type="InterPro" id="IPR029039">
    <property type="entry name" value="Flavoprotein-like_sf"/>
</dbReference>
<dbReference type="OrthoDB" id="9812295at2"/>
<dbReference type="STRING" id="1173584.SAMN05444851_0069"/>
<proteinExistence type="predicted"/>
<dbReference type="AlphaFoldDB" id="A0A1I0MJN3"/>
<dbReference type="GO" id="GO:0016491">
    <property type="term" value="F:oxidoreductase activity"/>
    <property type="evidence" value="ECO:0007669"/>
    <property type="project" value="InterPro"/>
</dbReference>
<dbReference type="SUPFAM" id="SSF52218">
    <property type="entry name" value="Flavoproteins"/>
    <property type="match status" value="1"/>
</dbReference>
<dbReference type="Gene3D" id="3.40.50.360">
    <property type="match status" value="1"/>
</dbReference>
<dbReference type="InterPro" id="IPR005025">
    <property type="entry name" value="FMN_Rdtase-like_dom"/>
</dbReference>
<dbReference type="InterPro" id="IPR050712">
    <property type="entry name" value="NAD(P)H-dep_reductase"/>
</dbReference>
<dbReference type="EMBL" id="FOJB01000001">
    <property type="protein sequence ID" value="SEV88208.1"/>
    <property type="molecule type" value="Genomic_DNA"/>
</dbReference>
<dbReference type="PANTHER" id="PTHR30543">
    <property type="entry name" value="CHROMATE REDUCTASE"/>
    <property type="match status" value="1"/>
</dbReference>
<dbReference type="RefSeq" id="WP_091431862.1">
    <property type="nucleotide sequence ID" value="NZ_FOJB01000001.1"/>
</dbReference>
<feature type="domain" description="NADPH-dependent FMN reductase-like" evidence="1">
    <location>
        <begin position="5"/>
        <end position="145"/>
    </location>
</feature>
<protein>
    <submittedName>
        <fullName evidence="2">Chromate reductase</fullName>
    </submittedName>
</protein>
<evidence type="ECO:0000313" key="3">
    <source>
        <dbReference type="Proteomes" id="UP000199650"/>
    </source>
</evidence>
<organism evidence="2 3">
    <name type="scientific">Aliiroseovarius sediminilitoris</name>
    <dbReference type="NCBI Taxonomy" id="1173584"/>
    <lineage>
        <taxon>Bacteria</taxon>
        <taxon>Pseudomonadati</taxon>
        <taxon>Pseudomonadota</taxon>
        <taxon>Alphaproteobacteria</taxon>
        <taxon>Rhodobacterales</taxon>
        <taxon>Paracoccaceae</taxon>
        <taxon>Aliiroseovarius</taxon>
    </lineage>
</organism>
<sequence>MSKHRLLGMSGSLRKDATNRLLIRNAARLYGDAEFTEADLDLPLFNADNEEVHGAPDSVVRLAGQIAVADAVIISTPEYNRMLSGVLKNALDWVSRVKPLPWTGKPVAVMSAAAGRAGGVRAQNSLVLAMMPFQPRLITGPEMAVAGSRQEFDDDGQLKSERYEATLKTLMEKLQAEVESG</sequence>
<dbReference type="GO" id="GO:0005829">
    <property type="term" value="C:cytosol"/>
    <property type="evidence" value="ECO:0007669"/>
    <property type="project" value="TreeGrafter"/>
</dbReference>
<dbReference type="Pfam" id="PF03358">
    <property type="entry name" value="FMN_red"/>
    <property type="match status" value="1"/>
</dbReference>
<dbReference type="Proteomes" id="UP000199650">
    <property type="component" value="Unassembled WGS sequence"/>
</dbReference>